<dbReference type="InterPro" id="IPR018062">
    <property type="entry name" value="HTH_AraC-typ_CS"/>
</dbReference>
<protein>
    <recommendedName>
        <fullName evidence="4">HTH araC/xylS-type domain-containing protein</fullName>
    </recommendedName>
</protein>
<dbReference type="PANTHER" id="PTHR43280:SF28">
    <property type="entry name" value="HTH-TYPE TRANSCRIPTIONAL ACTIVATOR RHAS"/>
    <property type="match status" value="1"/>
</dbReference>
<dbReference type="SUPFAM" id="SSF53807">
    <property type="entry name" value="Helical backbone' metal receptor"/>
    <property type="match status" value="1"/>
</dbReference>
<dbReference type="PROSITE" id="PS01124">
    <property type="entry name" value="HTH_ARAC_FAMILY_2"/>
    <property type="match status" value="1"/>
</dbReference>
<dbReference type="InterPro" id="IPR009057">
    <property type="entry name" value="Homeodomain-like_sf"/>
</dbReference>
<proteinExistence type="predicted"/>
<dbReference type="Pfam" id="PF12833">
    <property type="entry name" value="HTH_18"/>
    <property type="match status" value="1"/>
</dbReference>
<evidence type="ECO:0000313" key="5">
    <source>
        <dbReference type="EMBL" id="PKU49742.1"/>
    </source>
</evidence>
<evidence type="ECO:0000256" key="2">
    <source>
        <dbReference type="ARBA" id="ARBA00023125"/>
    </source>
</evidence>
<sequence>MYRLMDTAIIEWKEKVNTYSLHTKFPTLLACDVATKISLDGKWLCLDKNEMIYLSAGKIAKLEKANHQVVHLYIVSFQMYSLTEENADLLLYRVDHKQLPAHGSIASVETLSYRAVTLLQELVGELDLGEQHFHSRQNFLLEEILHLFIQALKPYKEKVDLIMREALAYINRHYDQNLNRSQLAELMGFNPSYFSRLFQQQIGRSFSNHLMRVRIDKAKMYLLSTDATLNEIARKVGYTDGLYLSRKFKQIVGVSPSEYRYRPKPRRIVAFQYSGDLLALGIQPIAAPFTPWEVSPLIHRELSGTIDLEQDRTHQLEKMDIDLIIVPEYLYYCPGKLEKLEQLAPILVLPWNQLDRLEEVKLIGKILGCEAEATMWVEHYQSITHTAAAKLEFIIQPHETVGLYEVWEDHTICIWNTTARATFNLYNGLKLTPPPRIQQEVLEVNSHLFIEGNILSDYAANHMFVVLTEDYYQDFPNKLLKHKAWKQLFEDPTRSIYPIKLNDFWCNDGLTLEKQLSIMLEKLYNH</sequence>
<evidence type="ECO:0000256" key="3">
    <source>
        <dbReference type="ARBA" id="ARBA00023163"/>
    </source>
</evidence>
<dbReference type="GO" id="GO:0003700">
    <property type="term" value="F:DNA-binding transcription factor activity"/>
    <property type="evidence" value="ECO:0007669"/>
    <property type="project" value="InterPro"/>
</dbReference>
<gene>
    <name evidence="5" type="ORF">CRI88_21680</name>
</gene>
<name>A0A2I0UUN6_9BACI</name>
<dbReference type="Gene3D" id="1.10.10.60">
    <property type="entry name" value="Homeodomain-like"/>
    <property type="match status" value="2"/>
</dbReference>
<feature type="domain" description="HTH araC/xylS-type" evidence="4">
    <location>
        <begin position="164"/>
        <end position="262"/>
    </location>
</feature>
<dbReference type="RefSeq" id="WP_101967029.1">
    <property type="nucleotide sequence ID" value="NZ_PDFK01000013.1"/>
</dbReference>
<evidence type="ECO:0000259" key="4">
    <source>
        <dbReference type="PROSITE" id="PS01124"/>
    </source>
</evidence>
<reference evidence="5 6" key="1">
    <citation type="submission" date="2017-10" db="EMBL/GenBank/DDBJ databases">
        <title>Draft genome of Lysinibacillus fusiformis strain Juneja, a laboratory-derived pathogen of Drosophila melanogaster.</title>
        <authorList>
            <person name="Smith B.R."/>
            <person name="Unckless R.L."/>
        </authorList>
    </citation>
    <scope>NUCLEOTIDE SEQUENCE [LARGE SCALE GENOMIC DNA]</scope>
    <source>
        <strain evidence="5 6">Juneja</strain>
    </source>
</reference>
<dbReference type="Proteomes" id="UP000234956">
    <property type="component" value="Unassembled WGS sequence"/>
</dbReference>
<organism evidence="5 6">
    <name type="scientific">Lysinibacillus fusiformis</name>
    <dbReference type="NCBI Taxonomy" id="28031"/>
    <lineage>
        <taxon>Bacteria</taxon>
        <taxon>Bacillati</taxon>
        <taxon>Bacillota</taxon>
        <taxon>Bacilli</taxon>
        <taxon>Bacillales</taxon>
        <taxon>Bacillaceae</taxon>
        <taxon>Lysinibacillus</taxon>
    </lineage>
</organism>
<dbReference type="SMART" id="SM00342">
    <property type="entry name" value="HTH_ARAC"/>
    <property type="match status" value="1"/>
</dbReference>
<dbReference type="EMBL" id="PDFK01000013">
    <property type="protein sequence ID" value="PKU49742.1"/>
    <property type="molecule type" value="Genomic_DNA"/>
</dbReference>
<dbReference type="PROSITE" id="PS00041">
    <property type="entry name" value="HTH_ARAC_FAMILY_1"/>
    <property type="match status" value="1"/>
</dbReference>
<comment type="caution">
    <text evidence="5">The sequence shown here is derived from an EMBL/GenBank/DDBJ whole genome shotgun (WGS) entry which is preliminary data.</text>
</comment>
<dbReference type="AlphaFoldDB" id="A0A2I0UUN6"/>
<keyword evidence="3" id="KW-0804">Transcription</keyword>
<dbReference type="PANTHER" id="PTHR43280">
    <property type="entry name" value="ARAC-FAMILY TRANSCRIPTIONAL REGULATOR"/>
    <property type="match status" value="1"/>
</dbReference>
<accession>A0A2I0UUN6</accession>
<dbReference type="GO" id="GO:0043565">
    <property type="term" value="F:sequence-specific DNA binding"/>
    <property type="evidence" value="ECO:0007669"/>
    <property type="project" value="InterPro"/>
</dbReference>
<dbReference type="SUPFAM" id="SSF46689">
    <property type="entry name" value="Homeodomain-like"/>
    <property type="match status" value="2"/>
</dbReference>
<evidence type="ECO:0000256" key="1">
    <source>
        <dbReference type="ARBA" id="ARBA00023015"/>
    </source>
</evidence>
<keyword evidence="2" id="KW-0238">DNA-binding</keyword>
<dbReference type="InterPro" id="IPR018060">
    <property type="entry name" value="HTH_AraC"/>
</dbReference>
<keyword evidence="1" id="KW-0805">Transcription regulation</keyword>
<dbReference type="Gene3D" id="3.40.50.1980">
    <property type="entry name" value="Nitrogenase molybdenum iron protein domain"/>
    <property type="match status" value="2"/>
</dbReference>
<evidence type="ECO:0000313" key="6">
    <source>
        <dbReference type="Proteomes" id="UP000234956"/>
    </source>
</evidence>